<sequence length="390" mass="43986">MRETAQFPTSRKIVLIGNYRPDKQESMIRFAHLLNSGFKDEGIDSEIWWPTGIFGSSISISNSGIGKWLGYIDKYFIFPLVLKRRLNSKNFKSSSIHYHICDHSNAPYLKYFPANRTSITCHDVIAIKGGLGLLGSYQPASKMGKILQKWILSYLNKANSIAFVSQLTFNQFCELCHSKTIRKENWKVIHNAFNAEFKPMPSESAKKVLKRLGIDDTVPFILHVGSGLPRKNRRLLLDMASIMESATSLNICFAGEPINSELVQYSESLGLQDRVFSIVKPDHLTLVALYSSCEAFIFPSFSEGFGWPVIEAQACGAPVIASNIEPMPEISGGAALHFDPRNPNDFVKGYLSLQNKDSRQKLIDKGFENGSRFDNKRMIKAYLNFYRKNS</sequence>
<dbReference type="OrthoDB" id="9801609at2"/>
<gene>
    <name evidence="3" type="ORF">SAE01_29480</name>
</gene>
<keyword evidence="1 3" id="KW-0808">Transferase</keyword>
<dbReference type="Gene3D" id="3.40.50.2000">
    <property type="entry name" value="Glycogen Phosphorylase B"/>
    <property type="match status" value="2"/>
</dbReference>
<comment type="caution">
    <text evidence="3">The sequence shown here is derived from an EMBL/GenBank/DDBJ whole genome shotgun (WGS) entry which is preliminary data.</text>
</comment>
<dbReference type="GO" id="GO:0016757">
    <property type="term" value="F:glycosyltransferase activity"/>
    <property type="evidence" value="ECO:0007669"/>
    <property type="project" value="UniProtKB-KW"/>
</dbReference>
<dbReference type="SUPFAM" id="SSF53756">
    <property type="entry name" value="UDP-Glycosyltransferase/glycogen phosphorylase"/>
    <property type="match status" value="1"/>
</dbReference>
<proteinExistence type="predicted"/>
<feature type="domain" description="Glycosyl transferase family 1" evidence="2">
    <location>
        <begin position="210"/>
        <end position="366"/>
    </location>
</feature>
<dbReference type="CDD" id="cd03809">
    <property type="entry name" value="GT4_MtfB-like"/>
    <property type="match status" value="1"/>
</dbReference>
<evidence type="ECO:0000256" key="1">
    <source>
        <dbReference type="ARBA" id="ARBA00022679"/>
    </source>
</evidence>
<dbReference type="InterPro" id="IPR001296">
    <property type="entry name" value="Glyco_trans_1"/>
</dbReference>
<dbReference type="PANTHER" id="PTHR46401">
    <property type="entry name" value="GLYCOSYLTRANSFERASE WBBK-RELATED"/>
    <property type="match status" value="1"/>
</dbReference>
<reference evidence="3 4" key="1">
    <citation type="submission" date="2019-07" db="EMBL/GenBank/DDBJ databases">
        <title>Whole genome shotgun sequence of Segetibacter aerophilus NBRC 106135.</title>
        <authorList>
            <person name="Hosoyama A."/>
            <person name="Uohara A."/>
            <person name="Ohji S."/>
            <person name="Ichikawa N."/>
        </authorList>
    </citation>
    <scope>NUCLEOTIDE SEQUENCE [LARGE SCALE GENOMIC DNA]</scope>
    <source>
        <strain evidence="3 4">NBRC 106135</strain>
    </source>
</reference>
<name>A0A512BES5_9BACT</name>
<dbReference type="Proteomes" id="UP000321513">
    <property type="component" value="Unassembled WGS sequence"/>
</dbReference>
<dbReference type="EMBL" id="BJYT01000011">
    <property type="protein sequence ID" value="GEO10452.1"/>
    <property type="molecule type" value="Genomic_DNA"/>
</dbReference>
<evidence type="ECO:0000259" key="2">
    <source>
        <dbReference type="Pfam" id="PF00534"/>
    </source>
</evidence>
<accession>A0A512BES5</accession>
<dbReference type="GO" id="GO:0009103">
    <property type="term" value="P:lipopolysaccharide biosynthetic process"/>
    <property type="evidence" value="ECO:0007669"/>
    <property type="project" value="TreeGrafter"/>
</dbReference>
<organism evidence="3 4">
    <name type="scientific">Segetibacter aerophilus</name>
    <dbReference type="NCBI Taxonomy" id="670293"/>
    <lineage>
        <taxon>Bacteria</taxon>
        <taxon>Pseudomonadati</taxon>
        <taxon>Bacteroidota</taxon>
        <taxon>Chitinophagia</taxon>
        <taxon>Chitinophagales</taxon>
        <taxon>Chitinophagaceae</taxon>
        <taxon>Segetibacter</taxon>
    </lineage>
</organism>
<keyword evidence="3" id="KW-0328">Glycosyltransferase</keyword>
<evidence type="ECO:0000313" key="3">
    <source>
        <dbReference type="EMBL" id="GEO10452.1"/>
    </source>
</evidence>
<evidence type="ECO:0000313" key="4">
    <source>
        <dbReference type="Proteomes" id="UP000321513"/>
    </source>
</evidence>
<dbReference type="PANTHER" id="PTHR46401:SF2">
    <property type="entry name" value="GLYCOSYLTRANSFERASE WBBK-RELATED"/>
    <property type="match status" value="1"/>
</dbReference>
<protein>
    <submittedName>
        <fullName evidence="3">Mannosyltransferase</fullName>
    </submittedName>
</protein>
<dbReference type="Pfam" id="PF00534">
    <property type="entry name" value="Glycos_transf_1"/>
    <property type="match status" value="1"/>
</dbReference>
<keyword evidence="4" id="KW-1185">Reference proteome</keyword>
<dbReference type="AlphaFoldDB" id="A0A512BES5"/>
<dbReference type="RefSeq" id="WP_147204569.1">
    <property type="nucleotide sequence ID" value="NZ_BJYT01000011.1"/>
</dbReference>